<protein>
    <submittedName>
        <fullName evidence="1">Uncharacterized protein</fullName>
    </submittedName>
</protein>
<dbReference type="AlphaFoldDB" id="A0A151WZ10"/>
<reference evidence="1 2" key="1">
    <citation type="submission" date="2015-09" db="EMBL/GenBank/DDBJ databases">
        <title>Trachymyrmex zeteki WGS genome.</title>
        <authorList>
            <person name="Nygaard S."/>
            <person name="Hu H."/>
            <person name="Boomsma J."/>
            <person name="Zhang G."/>
        </authorList>
    </citation>
    <scope>NUCLEOTIDE SEQUENCE [LARGE SCALE GENOMIC DNA]</scope>
    <source>
        <strain evidence="1">Tzet28-1</strain>
        <tissue evidence="1">Whole body</tissue>
    </source>
</reference>
<dbReference type="EMBL" id="KQ982649">
    <property type="protein sequence ID" value="KYQ53128.1"/>
    <property type="molecule type" value="Genomic_DNA"/>
</dbReference>
<gene>
    <name evidence="1" type="ORF">ALC60_07858</name>
</gene>
<evidence type="ECO:0000313" key="2">
    <source>
        <dbReference type="Proteomes" id="UP000075809"/>
    </source>
</evidence>
<organism evidence="1 2">
    <name type="scientific">Mycetomoellerius zeteki</name>
    <dbReference type="NCBI Taxonomy" id="64791"/>
    <lineage>
        <taxon>Eukaryota</taxon>
        <taxon>Metazoa</taxon>
        <taxon>Ecdysozoa</taxon>
        <taxon>Arthropoda</taxon>
        <taxon>Hexapoda</taxon>
        <taxon>Insecta</taxon>
        <taxon>Pterygota</taxon>
        <taxon>Neoptera</taxon>
        <taxon>Endopterygota</taxon>
        <taxon>Hymenoptera</taxon>
        <taxon>Apocrita</taxon>
        <taxon>Aculeata</taxon>
        <taxon>Formicoidea</taxon>
        <taxon>Formicidae</taxon>
        <taxon>Myrmicinae</taxon>
        <taxon>Mycetomoellerius</taxon>
    </lineage>
</organism>
<sequence>MRKTMAWVGASSDFDRAWCCAFMRYHADASRFPSVRLGQAEPY</sequence>
<keyword evidence="2" id="KW-1185">Reference proteome</keyword>
<proteinExistence type="predicted"/>
<dbReference type="Proteomes" id="UP000075809">
    <property type="component" value="Unassembled WGS sequence"/>
</dbReference>
<accession>A0A151WZ10</accession>
<name>A0A151WZ10_9HYME</name>
<evidence type="ECO:0000313" key="1">
    <source>
        <dbReference type="EMBL" id="KYQ53128.1"/>
    </source>
</evidence>